<evidence type="ECO:0000259" key="10">
    <source>
        <dbReference type="Pfam" id="PF02544"/>
    </source>
</evidence>
<accession>A0A0N5CMU2</accession>
<keyword evidence="9" id="KW-0560">Oxidoreductase</keyword>
<dbReference type="GO" id="GO:0016095">
    <property type="term" value="P:polyprenol catabolic process"/>
    <property type="evidence" value="ECO:0007669"/>
    <property type="project" value="UniProtKB-UniRule"/>
</dbReference>
<comment type="subcellular location">
    <subcellularLocation>
        <location evidence="1">Endomembrane system</location>
        <topology evidence="1">Multi-pass membrane protein</topology>
    </subcellularLocation>
    <subcellularLocation>
        <location evidence="9">Endoplasmic reticulum membrane</location>
    </subcellularLocation>
</comment>
<evidence type="ECO:0000256" key="9">
    <source>
        <dbReference type="RuleBase" id="RU367081"/>
    </source>
</evidence>
<evidence type="ECO:0000256" key="3">
    <source>
        <dbReference type="ARBA" id="ARBA00022692"/>
    </source>
</evidence>
<reference evidence="13" key="1">
    <citation type="submission" date="2017-02" db="UniProtKB">
        <authorList>
            <consortium name="WormBaseParasite"/>
        </authorList>
    </citation>
    <scope>IDENTIFICATION</scope>
</reference>
<keyword evidence="5 9" id="KW-0472">Membrane</keyword>
<dbReference type="OrthoDB" id="5788137at2759"/>
<feature type="transmembrane region" description="Helical" evidence="9">
    <location>
        <begin position="41"/>
        <end position="61"/>
    </location>
</feature>
<keyword evidence="3 9" id="KW-0812">Transmembrane</keyword>
<evidence type="ECO:0000313" key="13">
    <source>
        <dbReference type="WBParaSite" id="TCLT_0000148101-mRNA-1"/>
    </source>
</evidence>
<dbReference type="UniPathway" id="UPA00378"/>
<dbReference type="GO" id="GO:0006488">
    <property type="term" value="P:dolichol-linked oligosaccharide biosynthetic process"/>
    <property type="evidence" value="ECO:0007669"/>
    <property type="project" value="UniProtKB-UniRule"/>
</dbReference>
<keyword evidence="12" id="KW-1185">Reference proteome</keyword>
<evidence type="ECO:0000313" key="12">
    <source>
        <dbReference type="Proteomes" id="UP000276776"/>
    </source>
</evidence>
<dbReference type="EC" id="1.3.1.94" evidence="2 9"/>
<proteinExistence type="inferred from homology"/>
<evidence type="ECO:0000256" key="1">
    <source>
        <dbReference type="ARBA" id="ARBA00004127"/>
    </source>
</evidence>
<dbReference type="AlphaFoldDB" id="A0A0N5CMU2"/>
<dbReference type="GO" id="GO:0102389">
    <property type="term" value="F:polyprenol reductase activity"/>
    <property type="evidence" value="ECO:0007669"/>
    <property type="project" value="UniProtKB-UniRule"/>
</dbReference>
<organism evidence="13">
    <name type="scientific">Thelazia callipaeda</name>
    <name type="common">Oriental eyeworm</name>
    <name type="synonym">Parasitic nematode</name>
    <dbReference type="NCBI Taxonomy" id="103827"/>
    <lineage>
        <taxon>Eukaryota</taxon>
        <taxon>Metazoa</taxon>
        <taxon>Ecdysozoa</taxon>
        <taxon>Nematoda</taxon>
        <taxon>Chromadorea</taxon>
        <taxon>Rhabditida</taxon>
        <taxon>Spirurina</taxon>
        <taxon>Spiruromorpha</taxon>
        <taxon>Thelazioidea</taxon>
        <taxon>Thelaziidae</taxon>
        <taxon>Thelazia</taxon>
    </lineage>
</organism>
<keyword evidence="4 9" id="KW-1133">Transmembrane helix</keyword>
<comment type="catalytic activity">
    <reaction evidence="8 9">
        <text>a di-trans,poly-cis-dolichal + NADP(+) = a di-trans,poly-cis-polyprenal + NADPH + H(+)</text>
        <dbReference type="Rhea" id="RHEA:80727"/>
        <dbReference type="Rhea" id="RHEA-COMP:19536"/>
        <dbReference type="Rhea" id="RHEA-COMP:19537"/>
        <dbReference type="ChEBI" id="CHEBI:15378"/>
        <dbReference type="ChEBI" id="CHEBI:57783"/>
        <dbReference type="ChEBI" id="CHEBI:58349"/>
        <dbReference type="ChEBI" id="CHEBI:231623"/>
        <dbReference type="ChEBI" id="CHEBI:231637"/>
        <dbReference type="EC" id="1.3.1.94"/>
    </reaction>
    <physiologicalReaction direction="right-to-left" evidence="8 9">
        <dbReference type="Rhea" id="RHEA:80729"/>
    </physiologicalReaction>
</comment>
<evidence type="ECO:0000256" key="8">
    <source>
        <dbReference type="ARBA" id="ARBA00049427"/>
    </source>
</evidence>
<dbReference type="EMBL" id="UYYF01000195">
    <property type="protein sequence ID" value="VDM96952.1"/>
    <property type="molecule type" value="Genomic_DNA"/>
</dbReference>
<protein>
    <recommendedName>
        <fullName evidence="7 9">Polyprenal reductase</fullName>
        <ecNumber evidence="2 9">1.3.1.94</ecNumber>
    </recommendedName>
</protein>
<dbReference type="PANTHER" id="PTHR14624">
    <property type="entry name" value="DFG10 PROTEIN"/>
    <property type="match status" value="1"/>
</dbReference>
<evidence type="ECO:0000256" key="2">
    <source>
        <dbReference type="ARBA" id="ARBA00012522"/>
    </source>
</evidence>
<dbReference type="InterPro" id="IPR039698">
    <property type="entry name" value="Dfg10/SRD5A3"/>
</dbReference>
<evidence type="ECO:0000256" key="4">
    <source>
        <dbReference type="ARBA" id="ARBA00022989"/>
    </source>
</evidence>
<feature type="domain" description="3-oxo-5-alpha-steroid 4-dehydrogenase C-terminal" evidence="10">
    <location>
        <begin position="130"/>
        <end position="213"/>
    </location>
</feature>
<dbReference type="PANTHER" id="PTHR14624:SF0">
    <property type="entry name" value="POLYPRENOL REDUCTASE"/>
    <property type="match status" value="1"/>
</dbReference>
<reference evidence="11 12" key="2">
    <citation type="submission" date="2018-11" db="EMBL/GenBank/DDBJ databases">
        <authorList>
            <consortium name="Pathogen Informatics"/>
        </authorList>
    </citation>
    <scope>NUCLEOTIDE SEQUENCE [LARGE SCALE GENOMIC DNA]</scope>
</reference>
<evidence type="ECO:0000313" key="11">
    <source>
        <dbReference type="EMBL" id="VDM96952.1"/>
    </source>
</evidence>
<dbReference type="WBParaSite" id="TCLT_0000148101-mRNA-1">
    <property type="protein sequence ID" value="TCLT_0000148101-mRNA-1"/>
    <property type="gene ID" value="TCLT_0000148101"/>
</dbReference>
<dbReference type="GO" id="GO:0003865">
    <property type="term" value="F:3-oxo-5-alpha-steroid 4-dehydrogenase activity"/>
    <property type="evidence" value="ECO:0007669"/>
    <property type="project" value="TreeGrafter"/>
</dbReference>
<dbReference type="Pfam" id="PF02544">
    <property type="entry name" value="Steroid_dh"/>
    <property type="match status" value="1"/>
</dbReference>
<feature type="transmembrane region" description="Helical" evidence="9">
    <location>
        <begin position="102"/>
        <end position="124"/>
    </location>
</feature>
<name>A0A0N5CMU2_THECL</name>
<dbReference type="Proteomes" id="UP000276776">
    <property type="component" value="Unassembled WGS sequence"/>
</dbReference>
<keyword evidence="9" id="KW-0256">Endoplasmic reticulum</keyword>
<dbReference type="STRING" id="103827.A0A0N5CMU2"/>
<sequence>MTLALFGKLRKNHSLRTWSRMIEMPKRVFLKTYIRCSFFRLFWLFYFTACISTLFALIYVITDTSLQDVTITLNLLLYLTHVSRRLYECLYVSIFSDSSMNILHFFLGISFYPLCVCSQVVSFISGSITGMDNQLVSMKLLYAMLVVAVLLIQVQQHHCFVSLAALRLSAPMLLCFTFVVLNQTITAFWNRNWYQKHFRGSDTNRKALIPYIL</sequence>
<feature type="transmembrane region" description="Helical" evidence="9">
    <location>
        <begin position="136"/>
        <end position="154"/>
    </location>
</feature>
<evidence type="ECO:0000256" key="7">
    <source>
        <dbReference type="ARBA" id="ARBA00047186"/>
    </source>
</evidence>
<dbReference type="InterPro" id="IPR001104">
    <property type="entry name" value="3-oxo-5_a-steroid_4-DH_C"/>
</dbReference>
<dbReference type="GO" id="GO:0005789">
    <property type="term" value="C:endoplasmic reticulum membrane"/>
    <property type="evidence" value="ECO:0007669"/>
    <property type="project" value="UniProtKB-SubCell"/>
</dbReference>
<dbReference type="GO" id="GO:0160198">
    <property type="term" value="F:polyprenal reductase activity"/>
    <property type="evidence" value="ECO:0007669"/>
    <property type="project" value="UniProtKB-EC"/>
</dbReference>
<comment type="pathway">
    <text evidence="9">Protein modification; protein glycosylation.</text>
</comment>
<evidence type="ECO:0000256" key="5">
    <source>
        <dbReference type="ARBA" id="ARBA00023136"/>
    </source>
</evidence>
<keyword evidence="9" id="KW-0521">NADP</keyword>
<gene>
    <name evidence="11" type="ORF">TCLT_LOCUS1482</name>
</gene>
<comment type="similarity">
    <text evidence="6 9">Belongs to the steroid 5-alpha reductase family. Polyprenal reductase subfamily.</text>
</comment>
<evidence type="ECO:0000256" key="6">
    <source>
        <dbReference type="ARBA" id="ARBA00046320"/>
    </source>
</evidence>
<comment type="function">
    <text evidence="9">Plays a key role in early steps of protein N-linked glycosylation by being involved in the conversion of polyprenol into dolichol. Acts as a polyprenal reductase that mediates the reduction of polyprenal into dolichal in a NADP-dependent mechanism. Dolichols are required for the synthesis of dolichol-linked monosaccharides and the oligosaccharide precursor used for N-glycosylation.</text>
</comment>
<feature type="transmembrane region" description="Helical" evidence="9">
    <location>
        <begin position="160"/>
        <end position="181"/>
    </location>
</feature>